<reference evidence="9" key="1">
    <citation type="submission" date="2022-03" db="EMBL/GenBank/DDBJ databases">
        <title>Genomic analyses of argali, domestic sheep and their hybrids provide insights into chromosomal evolution, heterosis and genetic basis of agronomic traits.</title>
        <authorList>
            <person name="Li M."/>
        </authorList>
    </citation>
    <scope>NUCLEOTIDE SEQUENCE</scope>
    <source>
        <strain evidence="9">CAU-MHL-2022a</strain>
        <tissue evidence="9">Skin</tissue>
    </source>
</reference>
<evidence type="ECO:0000256" key="6">
    <source>
        <dbReference type="ARBA" id="ARBA00022839"/>
    </source>
</evidence>
<feature type="domain" description="GRF-type" evidence="8">
    <location>
        <begin position="538"/>
        <end position="584"/>
    </location>
</feature>
<dbReference type="Pfam" id="PF00929">
    <property type="entry name" value="RNase_T"/>
    <property type="match status" value="1"/>
</dbReference>
<keyword evidence="5" id="KW-0862">Zinc</keyword>
<evidence type="ECO:0000313" key="10">
    <source>
        <dbReference type="Proteomes" id="UP001214576"/>
    </source>
</evidence>
<dbReference type="PANTHER" id="PTHR23044:SF61">
    <property type="entry name" value="3'-5' EXORIBONUCLEASE 1-RELATED"/>
    <property type="match status" value="1"/>
</dbReference>
<gene>
    <name evidence="9" type="ORF">MG293_018176</name>
</gene>
<dbReference type="Pfam" id="PF06839">
    <property type="entry name" value="Zn_ribbon_GRF"/>
    <property type="match status" value="1"/>
</dbReference>
<evidence type="ECO:0000256" key="5">
    <source>
        <dbReference type="ARBA" id="ARBA00022833"/>
    </source>
</evidence>
<dbReference type="GO" id="GO:0000175">
    <property type="term" value="F:3'-5'-RNA exonuclease activity"/>
    <property type="evidence" value="ECO:0007669"/>
    <property type="project" value="InterPro"/>
</dbReference>
<accession>A0AAD4TNY5</accession>
<dbReference type="PANTHER" id="PTHR23044">
    <property type="entry name" value="3'-5' EXONUCLEASE ERI1-RELATED"/>
    <property type="match status" value="1"/>
</dbReference>
<dbReference type="PROSITE" id="PS51999">
    <property type="entry name" value="ZF_GRF"/>
    <property type="match status" value="1"/>
</dbReference>
<evidence type="ECO:0000259" key="8">
    <source>
        <dbReference type="PROSITE" id="PS51999"/>
    </source>
</evidence>
<dbReference type="CDD" id="cd06133">
    <property type="entry name" value="ERI-1_3'hExo_like"/>
    <property type="match status" value="1"/>
</dbReference>
<dbReference type="AlphaFoldDB" id="A0AAD4TNY5"/>
<evidence type="ECO:0000256" key="4">
    <source>
        <dbReference type="ARBA" id="ARBA00022801"/>
    </source>
</evidence>
<comment type="caution">
    <text evidence="9">The sequence shown here is derived from an EMBL/GenBank/DDBJ whole genome shotgun (WGS) entry which is preliminary data.</text>
</comment>
<dbReference type="Proteomes" id="UP001214576">
    <property type="component" value="Unassembled WGS sequence"/>
</dbReference>
<organism evidence="9 10">
    <name type="scientific">Ovis ammon polii</name>
    <dbReference type="NCBI Taxonomy" id="230172"/>
    <lineage>
        <taxon>Eukaryota</taxon>
        <taxon>Metazoa</taxon>
        <taxon>Chordata</taxon>
        <taxon>Craniata</taxon>
        <taxon>Vertebrata</taxon>
        <taxon>Euteleostomi</taxon>
        <taxon>Mammalia</taxon>
        <taxon>Eutheria</taxon>
        <taxon>Laurasiatheria</taxon>
        <taxon>Artiodactyla</taxon>
        <taxon>Ruminantia</taxon>
        <taxon>Pecora</taxon>
        <taxon>Bovidae</taxon>
        <taxon>Caprinae</taxon>
        <taxon>Ovis</taxon>
    </lineage>
</organism>
<dbReference type="EMBL" id="JAKZEL010000023">
    <property type="protein sequence ID" value="KAI4531662.1"/>
    <property type="molecule type" value="Genomic_DNA"/>
</dbReference>
<evidence type="ECO:0000313" key="9">
    <source>
        <dbReference type="EMBL" id="KAI4531662.1"/>
    </source>
</evidence>
<evidence type="ECO:0000256" key="3">
    <source>
        <dbReference type="ARBA" id="ARBA00022771"/>
    </source>
</evidence>
<evidence type="ECO:0000256" key="7">
    <source>
        <dbReference type="PROSITE-ProRule" id="PRU01343"/>
    </source>
</evidence>
<sequence>MATKRLARQLGLIRRKSIPPANGNLGRSKSKQLFDYLIIIDFESTCWNDGKHHRSQEIIEFPAVLLNTSTGEIESEFHAYVQPQEHPILSEFCMELTGIRQAQVDEGVPLKICLSQFCKWIQKIQQQKKIIFATTISDISTSEVKLCAFVTWSDWDLGVCLEYECKRKQLLKPVFLNSWIDLRVTYKVSTKRNPNIFTRNLNMEQVEETSACTNSTHDPSIYGGEPKNSIKSYKKIQMKSVGVNSPIKVQQDQLQQKDSIKAGLCSVRGCLSLFNATKSWTSLGQLQSSSRNTPMQKQINQHLAFNTNSKSSTVGSELVPVSTTISSFNNVSDMEVSSALDCLPMLADWEDVALLPASQPEQNIYCIPRISDSNVDTSLNSGEKVMVLEESEMLSHENFGGTEETPEKSVTSKSIVYKSPHTTIYNIKEAKDPGSDTFGFKLPECKSSNFNSVNSNVSHPLVLGKHPLCLDDSKRNPSSPPLFPPAKKQTFTIHEEKPASSNDSPGAISSWKILPSVLTSTVNLQEPWKSGKVTPPLCKCGRRSKRLTVSNNGPNHGKVFYCCPVGKYQEKRKCCGYFKWEQTLQKERANSIVLSHSPGGLTFSSLETNLIYDRNVNFSTESSLRLRPSMRN</sequence>
<dbReference type="InterPro" id="IPR036397">
    <property type="entry name" value="RNaseH_sf"/>
</dbReference>
<keyword evidence="1" id="KW-0540">Nuclease</keyword>
<name>A0AAD4TNY5_OVIAM</name>
<evidence type="ECO:0000256" key="1">
    <source>
        <dbReference type="ARBA" id="ARBA00022722"/>
    </source>
</evidence>
<dbReference type="Gene3D" id="3.30.420.10">
    <property type="entry name" value="Ribonuclease H-like superfamily/Ribonuclease H"/>
    <property type="match status" value="1"/>
</dbReference>
<dbReference type="InterPro" id="IPR047201">
    <property type="entry name" value="ERI-1_3'hExo-like"/>
</dbReference>
<dbReference type="InterPro" id="IPR013520">
    <property type="entry name" value="Ribonucl_H"/>
</dbReference>
<keyword evidence="6" id="KW-0269">Exonuclease</keyword>
<dbReference type="SMART" id="SM00479">
    <property type="entry name" value="EXOIII"/>
    <property type="match status" value="1"/>
</dbReference>
<dbReference type="InterPro" id="IPR012337">
    <property type="entry name" value="RNaseH-like_sf"/>
</dbReference>
<protein>
    <recommendedName>
        <fullName evidence="8">GRF-type domain-containing protein</fullName>
    </recommendedName>
</protein>
<dbReference type="InterPro" id="IPR010666">
    <property type="entry name" value="Znf_GRF"/>
</dbReference>
<keyword evidence="4" id="KW-0378">Hydrolase</keyword>
<keyword evidence="10" id="KW-1185">Reference proteome</keyword>
<dbReference type="InterPro" id="IPR051274">
    <property type="entry name" value="3-5_Exoribonuclease"/>
</dbReference>
<dbReference type="SUPFAM" id="SSF53098">
    <property type="entry name" value="Ribonuclease H-like"/>
    <property type="match status" value="1"/>
</dbReference>
<keyword evidence="2" id="KW-0479">Metal-binding</keyword>
<dbReference type="GO" id="GO:0008270">
    <property type="term" value="F:zinc ion binding"/>
    <property type="evidence" value="ECO:0007669"/>
    <property type="project" value="UniProtKB-KW"/>
</dbReference>
<evidence type="ECO:0000256" key="2">
    <source>
        <dbReference type="ARBA" id="ARBA00022723"/>
    </source>
</evidence>
<proteinExistence type="predicted"/>
<keyword evidence="3 7" id="KW-0863">Zinc-finger</keyword>
<dbReference type="GO" id="GO:0003676">
    <property type="term" value="F:nucleic acid binding"/>
    <property type="evidence" value="ECO:0007669"/>
    <property type="project" value="InterPro"/>
</dbReference>